<comment type="caution">
    <text evidence="4">The sequence shown here is derived from an EMBL/GenBank/DDBJ whole genome shotgun (WGS) entry which is preliminary data.</text>
</comment>
<evidence type="ECO:0000256" key="1">
    <source>
        <dbReference type="SAM" id="MobiDB-lite"/>
    </source>
</evidence>
<evidence type="ECO:0000313" key="4">
    <source>
        <dbReference type="EMBL" id="MFC7013311.1"/>
    </source>
</evidence>
<accession>A0ABW2DZH3</accession>
<feature type="signal peptide" evidence="3">
    <location>
        <begin position="1"/>
        <end position="25"/>
    </location>
</feature>
<name>A0ABW2DZH3_9ACTN</name>
<evidence type="ECO:0000313" key="5">
    <source>
        <dbReference type="Proteomes" id="UP001596409"/>
    </source>
</evidence>
<proteinExistence type="predicted"/>
<gene>
    <name evidence="4" type="ORF">ACFQMH_16635</name>
</gene>
<keyword evidence="2" id="KW-0472">Membrane</keyword>
<evidence type="ECO:0000256" key="3">
    <source>
        <dbReference type="SAM" id="SignalP"/>
    </source>
</evidence>
<dbReference type="RefSeq" id="WP_189869544.1">
    <property type="nucleotide sequence ID" value="NZ_BMWA01000004.1"/>
</dbReference>
<keyword evidence="2" id="KW-1133">Transmembrane helix</keyword>
<keyword evidence="3" id="KW-0732">Signal</keyword>
<feature type="region of interest" description="Disordered" evidence="1">
    <location>
        <begin position="160"/>
        <end position="212"/>
    </location>
</feature>
<evidence type="ECO:0000256" key="2">
    <source>
        <dbReference type="SAM" id="Phobius"/>
    </source>
</evidence>
<keyword evidence="5" id="KW-1185">Reference proteome</keyword>
<feature type="transmembrane region" description="Helical" evidence="2">
    <location>
        <begin position="391"/>
        <end position="413"/>
    </location>
</feature>
<dbReference type="EMBL" id="JBHSYM010000030">
    <property type="protein sequence ID" value="MFC7013311.1"/>
    <property type="molecule type" value="Genomic_DNA"/>
</dbReference>
<reference evidence="5" key="1">
    <citation type="journal article" date="2019" name="Int. J. Syst. Evol. Microbiol.">
        <title>The Global Catalogue of Microorganisms (GCM) 10K type strain sequencing project: providing services to taxonomists for standard genome sequencing and annotation.</title>
        <authorList>
            <consortium name="The Broad Institute Genomics Platform"/>
            <consortium name="The Broad Institute Genome Sequencing Center for Infectious Disease"/>
            <person name="Wu L."/>
            <person name="Ma J."/>
        </authorList>
    </citation>
    <scope>NUCLEOTIDE SEQUENCE [LARGE SCALE GENOMIC DNA]</scope>
    <source>
        <strain evidence="5">JCM 4855</strain>
    </source>
</reference>
<organism evidence="4 5">
    <name type="scientific">Streptomyces viridiviolaceus</name>
    <dbReference type="NCBI Taxonomy" id="68282"/>
    <lineage>
        <taxon>Bacteria</taxon>
        <taxon>Bacillati</taxon>
        <taxon>Actinomycetota</taxon>
        <taxon>Actinomycetes</taxon>
        <taxon>Kitasatosporales</taxon>
        <taxon>Streptomycetaceae</taxon>
        <taxon>Streptomyces</taxon>
    </lineage>
</organism>
<sequence>MPVRLAVVSAVAGATVLLPGGTVLAADGPADDAYAFAEGARRIEGAAGPADAALLEPGMAYRSSLPRSGTVHFRLELDATSNAYVSVTAVPAAADAVTAVDGIRVTVQDADGRACSSDSAGFGAARSPRPVTAWGMRETSPTGTRCKEPGTYYVTVERLRPQDSPPGAWDLDLTTATEPRPTRPGATNAPETWDSASPTPLTGEPELRRGGSGFADATAVAEGVWRDDVRPGQTLFYKVPVDWGQQLHATAELAASGSGSGYATSALALALHNPVRGEVEDSATGYTGRRTTADLAPVPPVAYANRYATADQVSGMRFAGAHYLVVHLAAQVAEDFGDGPFELTLRVRVEGDGESGPGYDGEPVPQGVFEVAGRPAAPEGGATGDDLALKAVAVGGIGTGSALLVGLGVWTALARRRGADPRAGL</sequence>
<feature type="chain" id="PRO_5046714510" evidence="3">
    <location>
        <begin position="26"/>
        <end position="425"/>
    </location>
</feature>
<protein>
    <submittedName>
        <fullName evidence="4">Uncharacterized protein</fullName>
    </submittedName>
</protein>
<dbReference type="Proteomes" id="UP001596409">
    <property type="component" value="Unassembled WGS sequence"/>
</dbReference>
<keyword evidence="2" id="KW-0812">Transmembrane</keyword>